<organism evidence="2 3">
    <name type="scientific">Musa troglodytarum</name>
    <name type="common">fe'i banana</name>
    <dbReference type="NCBI Taxonomy" id="320322"/>
    <lineage>
        <taxon>Eukaryota</taxon>
        <taxon>Viridiplantae</taxon>
        <taxon>Streptophyta</taxon>
        <taxon>Embryophyta</taxon>
        <taxon>Tracheophyta</taxon>
        <taxon>Spermatophyta</taxon>
        <taxon>Magnoliopsida</taxon>
        <taxon>Liliopsida</taxon>
        <taxon>Zingiberales</taxon>
        <taxon>Musaceae</taxon>
        <taxon>Musa</taxon>
    </lineage>
</organism>
<accession>A0A9E7IKS4</accession>
<name>A0A9E7IKS4_9LILI</name>
<dbReference type="OrthoDB" id="10435834at2759"/>
<feature type="compositionally biased region" description="Low complexity" evidence="1">
    <location>
        <begin position="33"/>
        <end position="43"/>
    </location>
</feature>
<feature type="region of interest" description="Disordered" evidence="1">
    <location>
        <begin position="1"/>
        <end position="50"/>
    </location>
</feature>
<sequence>MASVAQEVAKESAAGRGERYEQQQREHGKENSRSASSSWWQRSGRGESEVMPEWKLKCLCAERGVPVIMSGSLNTGGCF</sequence>
<reference evidence="2" key="1">
    <citation type="submission" date="2022-05" db="EMBL/GenBank/DDBJ databases">
        <title>The Musa troglodytarum L. genome provides insights into the mechanism of non-climacteric behaviour and enrichment of carotenoids.</title>
        <authorList>
            <person name="Wang J."/>
        </authorList>
    </citation>
    <scope>NUCLEOTIDE SEQUENCE</scope>
    <source>
        <tissue evidence="2">Leaf</tissue>
    </source>
</reference>
<protein>
    <submittedName>
        <fullName evidence="2">Uncharacterized protein</fullName>
    </submittedName>
</protein>
<gene>
    <name evidence="2" type="ORF">MUK42_14623</name>
</gene>
<feature type="compositionally biased region" description="Basic and acidic residues" evidence="1">
    <location>
        <begin position="16"/>
        <end position="32"/>
    </location>
</feature>
<evidence type="ECO:0000313" key="2">
    <source>
        <dbReference type="EMBL" id="URE48363.1"/>
    </source>
</evidence>
<dbReference type="Proteomes" id="UP001055439">
    <property type="component" value="Chromosome 9"/>
</dbReference>
<proteinExistence type="predicted"/>
<evidence type="ECO:0000313" key="3">
    <source>
        <dbReference type="Proteomes" id="UP001055439"/>
    </source>
</evidence>
<keyword evidence="3" id="KW-1185">Reference proteome</keyword>
<evidence type="ECO:0000256" key="1">
    <source>
        <dbReference type="SAM" id="MobiDB-lite"/>
    </source>
</evidence>
<dbReference type="AlphaFoldDB" id="A0A9E7IKS4"/>
<dbReference type="EMBL" id="CP097511">
    <property type="protein sequence ID" value="URE48363.1"/>
    <property type="molecule type" value="Genomic_DNA"/>
</dbReference>